<evidence type="ECO:0000313" key="1">
    <source>
        <dbReference type="EMBL" id="KAH7911968.1"/>
    </source>
</evidence>
<protein>
    <submittedName>
        <fullName evidence="1">Uncharacterized protein</fullName>
    </submittedName>
</protein>
<dbReference type="EMBL" id="MU267662">
    <property type="protein sequence ID" value="KAH7911968.1"/>
    <property type="molecule type" value="Genomic_DNA"/>
</dbReference>
<reference evidence="1" key="1">
    <citation type="journal article" date="2021" name="New Phytol.">
        <title>Evolutionary innovations through gain and loss of genes in the ectomycorrhizal Boletales.</title>
        <authorList>
            <person name="Wu G."/>
            <person name="Miyauchi S."/>
            <person name="Morin E."/>
            <person name="Kuo A."/>
            <person name="Drula E."/>
            <person name="Varga T."/>
            <person name="Kohler A."/>
            <person name="Feng B."/>
            <person name="Cao Y."/>
            <person name="Lipzen A."/>
            <person name="Daum C."/>
            <person name="Hundley H."/>
            <person name="Pangilinan J."/>
            <person name="Johnson J."/>
            <person name="Barry K."/>
            <person name="LaButti K."/>
            <person name="Ng V."/>
            <person name="Ahrendt S."/>
            <person name="Min B."/>
            <person name="Choi I.G."/>
            <person name="Park H."/>
            <person name="Plett J.M."/>
            <person name="Magnuson J."/>
            <person name="Spatafora J.W."/>
            <person name="Nagy L.G."/>
            <person name="Henrissat B."/>
            <person name="Grigoriev I.V."/>
            <person name="Yang Z.L."/>
            <person name="Xu J."/>
            <person name="Martin F.M."/>
        </authorList>
    </citation>
    <scope>NUCLEOTIDE SEQUENCE</scope>
    <source>
        <strain evidence="1">ATCC 28755</strain>
    </source>
</reference>
<keyword evidence="2" id="KW-1185">Reference proteome</keyword>
<comment type="caution">
    <text evidence="1">The sequence shown here is derived from an EMBL/GenBank/DDBJ whole genome shotgun (WGS) entry which is preliminary data.</text>
</comment>
<evidence type="ECO:0000313" key="2">
    <source>
        <dbReference type="Proteomes" id="UP000790377"/>
    </source>
</evidence>
<proteinExistence type="predicted"/>
<dbReference type="Proteomes" id="UP000790377">
    <property type="component" value="Unassembled WGS sequence"/>
</dbReference>
<gene>
    <name evidence="1" type="ORF">BJ138DRAFT_1172193</name>
</gene>
<sequence length="397" mass="43648">MGEYKLYFLNVKTNSRIFRPRVRDTLLQGRKKASGWDVHAPGYERYTATQAKQTSGLFSIPGANRMQVPYILRIPGLPSPMLVKAFGTDIGNNPNVSTHSRRLYIGNITADINEQNPADFFNEKMIEFSIGTGAPGNLVLDVQCNYEENYAIVELIDLGVSSQAVSTDVPDSIHKIFVSGLPSYHVMELLKIFGELKTLNPVRENDNDPLKVKFQVLVSPPLEYVDGSVTDVATENLNGMQIGDQYLVVQRASVGAKPGTPGVIPKSPYNRFPEIPRPIMLADDSSGADARILLMLNRVAPDDLTDDNKYSDLYDDVKEECSQYGPVEDLRIPSCEKKGRTAINAIRLAQESGADGVYVKYAPAGRSFAGRPIIAVILSDDSQTTPQLDAPTPLPKL</sequence>
<name>A0ACB8AGY0_9AGAM</name>
<organism evidence="1 2">
    <name type="scientific">Hygrophoropsis aurantiaca</name>
    <dbReference type="NCBI Taxonomy" id="72124"/>
    <lineage>
        <taxon>Eukaryota</taxon>
        <taxon>Fungi</taxon>
        <taxon>Dikarya</taxon>
        <taxon>Basidiomycota</taxon>
        <taxon>Agaricomycotina</taxon>
        <taxon>Agaricomycetes</taxon>
        <taxon>Agaricomycetidae</taxon>
        <taxon>Boletales</taxon>
        <taxon>Coniophorineae</taxon>
        <taxon>Hygrophoropsidaceae</taxon>
        <taxon>Hygrophoropsis</taxon>
    </lineage>
</organism>
<accession>A0ACB8AGY0</accession>